<dbReference type="Proteomes" id="UP000215483">
    <property type="component" value="Unassembled WGS sequence"/>
</dbReference>
<feature type="transmembrane region" description="Helical" evidence="2">
    <location>
        <begin position="33"/>
        <end position="53"/>
    </location>
</feature>
<dbReference type="AlphaFoldDB" id="A0A233RYZ5"/>
<keyword evidence="4" id="KW-1185">Reference proteome</keyword>
<evidence type="ECO:0000256" key="1">
    <source>
        <dbReference type="SAM" id="MobiDB-lite"/>
    </source>
</evidence>
<feature type="region of interest" description="Disordered" evidence="1">
    <location>
        <begin position="1"/>
        <end position="28"/>
    </location>
</feature>
<name>A0A233RYZ5_STRDA</name>
<accession>A0A233RYZ5</accession>
<sequence>MKAEGMTSPSPIAPLPYPAQPPRPAPPRPRRRLLVGAVALILVAVCAVAAAWWSKGGESDPLAGRPRVTDTRAGLSYAVPEGWKHDAAKDKDLIDAFSSTMSRASGAASSGGGTVLAGRAGQTVPRADLRRAAESAARSNAEFFFPDRPATLEDSHATEVDGRPAHTAVLRIRNGDDGTARLEMTLVTVDGTRTAFLLGVTTDEADTQITADIHVVVADATVA</sequence>
<reference evidence="3 4" key="1">
    <citation type="submission" date="2016-07" db="EMBL/GenBank/DDBJ databases">
        <title>Draft genome of Streptomyces diastatochromogenes.</title>
        <authorList>
            <person name="Podduturi R."/>
            <person name="Lukassen M.B."/>
            <person name="Clausen N."/>
            <person name="Nielsen J.L."/>
            <person name="Jorgensen N.O."/>
        </authorList>
    </citation>
    <scope>NUCLEOTIDE SEQUENCE [LARGE SCALE GENOMIC DNA]</scope>
    <source>
        <strain evidence="3 4">DSM 40608</strain>
    </source>
</reference>
<evidence type="ECO:0000313" key="3">
    <source>
        <dbReference type="EMBL" id="OXY88616.1"/>
    </source>
</evidence>
<keyword evidence="2" id="KW-0472">Membrane</keyword>
<keyword evidence="2" id="KW-0812">Transmembrane</keyword>
<evidence type="ECO:0000256" key="2">
    <source>
        <dbReference type="SAM" id="Phobius"/>
    </source>
</evidence>
<proteinExistence type="predicted"/>
<feature type="compositionally biased region" description="Pro residues" evidence="1">
    <location>
        <begin position="11"/>
        <end position="27"/>
    </location>
</feature>
<protein>
    <submittedName>
        <fullName evidence="3">Uncharacterized protein</fullName>
    </submittedName>
</protein>
<dbReference type="EMBL" id="MCGQ01000052">
    <property type="protein sequence ID" value="OXY88616.1"/>
    <property type="molecule type" value="Genomic_DNA"/>
</dbReference>
<gene>
    <name evidence="3" type="ORF">BEK98_40910</name>
</gene>
<evidence type="ECO:0000313" key="4">
    <source>
        <dbReference type="Proteomes" id="UP000215483"/>
    </source>
</evidence>
<organism evidence="3 4">
    <name type="scientific">Streptomyces diastatochromogenes</name>
    <dbReference type="NCBI Taxonomy" id="42236"/>
    <lineage>
        <taxon>Bacteria</taxon>
        <taxon>Bacillati</taxon>
        <taxon>Actinomycetota</taxon>
        <taxon>Actinomycetes</taxon>
        <taxon>Kitasatosporales</taxon>
        <taxon>Streptomycetaceae</taxon>
        <taxon>Streptomyces</taxon>
    </lineage>
</organism>
<comment type="caution">
    <text evidence="3">The sequence shown here is derived from an EMBL/GenBank/DDBJ whole genome shotgun (WGS) entry which is preliminary data.</text>
</comment>
<keyword evidence="2" id="KW-1133">Transmembrane helix</keyword>